<dbReference type="EMBL" id="BLMI01000204">
    <property type="protein sequence ID" value="GFI41670.1"/>
    <property type="molecule type" value="Genomic_DNA"/>
</dbReference>
<evidence type="ECO:0000313" key="1">
    <source>
        <dbReference type="EMBL" id="GFI41670.1"/>
    </source>
</evidence>
<reference evidence="3" key="1">
    <citation type="submission" date="2016-10" db="EMBL/GenBank/DDBJ databases">
        <authorList>
            <person name="Varghese N."/>
            <person name="Submissions S."/>
        </authorList>
    </citation>
    <scope>NUCLEOTIDE SEQUENCE [LARGE SCALE GENOMIC DNA]</scope>
    <source>
        <strain evidence="3">DSM 1551</strain>
    </source>
</reference>
<keyword evidence="3" id="KW-1185">Reference proteome</keyword>
<evidence type="ECO:0000313" key="2">
    <source>
        <dbReference type="EMBL" id="SET71343.1"/>
    </source>
</evidence>
<dbReference type="EMBL" id="FOIN01000031">
    <property type="protein sequence ID" value="SET71343.1"/>
    <property type="molecule type" value="Genomic_DNA"/>
</dbReference>
<dbReference type="AlphaFoldDB" id="A0A1I0GK71"/>
<accession>A0A1I0GK71</accession>
<gene>
    <name evidence="1" type="ORF">IMSAGC017_01715</name>
    <name evidence="2" type="ORF">SAMN04489758_13130</name>
</gene>
<protein>
    <submittedName>
        <fullName evidence="2">Uncharacterized protein</fullName>
    </submittedName>
</protein>
<evidence type="ECO:0000313" key="3">
    <source>
        <dbReference type="Proteomes" id="UP000198558"/>
    </source>
</evidence>
<proteinExistence type="predicted"/>
<organism evidence="2 3">
    <name type="scientific">Thomasclavelia cocleata</name>
    <dbReference type="NCBI Taxonomy" id="69824"/>
    <lineage>
        <taxon>Bacteria</taxon>
        <taxon>Bacillati</taxon>
        <taxon>Bacillota</taxon>
        <taxon>Erysipelotrichia</taxon>
        <taxon>Erysipelotrichales</taxon>
        <taxon>Coprobacillaceae</taxon>
        <taxon>Thomasclavelia</taxon>
    </lineage>
</organism>
<reference evidence="2" key="2">
    <citation type="submission" date="2016-10" db="EMBL/GenBank/DDBJ databases">
        <authorList>
            <person name="de Groot N.N."/>
        </authorList>
    </citation>
    <scope>NUCLEOTIDE SEQUENCE [LARGE SCALE GENOMIC DNA]</scope>
    <source>
        <strain evidence="2">DSM 1551</strain>
    </source>
</reference>
<evidence type="ECO:0000313" key="4">
    <source>
        <dbReference type="Proteomes" id="UP000490821"/>
    </source>
</evidence>
<sequence length="145" mass="17363">MCQECYSNDSRATPKLHPRECLENHKQYICGTCGRCICIECDKKRNVQRWNFPFKTLEIAKLYLRTADYTMKKACIIYKIKNNKGRISFKIFADDLDIEKYLKRNQDKIIEPVFSVGEYKEYPDTKVKKLTLDEIEQYLIEYKNH</sequence>
<dbReference type="Proteomes" id="UP000198558">
    <property type="component" value="Unassembled WGS sequence"/>
</dbReference>
<dbReference type="Proteomes" id="UP000490821">
    <property type="component" value="Unassembled WGS sequence"/>
</dbReference>
<dbReference type="OrthoDB" id="9805708at2"/>
<name>A0A1I0GK71_9FIRM</name>
<reference evidence="1 4" key="3">
    <citation type="journal article" date="2020" name="Microbiome">
        <title>Single-cell genomics of uncultured bacteria reveals dietary fiber responders in the mouse gut microbiota.</title>
        <authorList>
            <person name="Chijiiwa R."/>
            <person name="Hosokawa M."/>
            <person name="Kogawa M."/>
            <person name="Nishikawa Y."/>
            <person name="Ide K."/>
            <person name="Sakanashi C."/>
            <person name="Takahashi K."/>
            <person name="Takeyama H."/>
        </authorList>
    </citation>
    <scope>NUCLEOTIDE SEQUENCE [LARGE SCALE GENOMIC DNA]</scope>
    <source>
        <strain evidence="1">IMSAGC_017</strain>
    </source>
</reference>